<evidence type="ECO:0000313" key="1">
    <source>
        <dbReference type="EMBL" id="KAF4406727.1"/>
    </source>
</evidence>
<dbReference type="RefSeq" id="WP_156207091.1">
    <property type="nucleotide sequence ID" value="NZ_WHPN01000352.1"/>
</dbReference>
<keyword evidence="2" id="KW-1185">Reference proteome</keyword>
<organism evidence="1 2">
    <name type="scientific">Streptomyces lycii</name>
    <dbReference type="NCBI Taxonomy" id="2654337"/>
    <lineage>
        <taxon>Bacteria</taxon>
        <taxon>Bacillati</taxon>
        <taxon>Actinomycetota</taxon>
        <taxon>Actinomycetes</taxon>
        <taxon>Kitasatosporales</taxon>
        <taxon>Streptomycetaceae</taxon>
        <taxon>Streptomyces</taxon>
    </lineage>
</organism>
<name>A0ABQ7FDQ7_9ACTN</name>
<proteinExistence type="predicted"/>
<evidence type="ECO:0000313" key="2">
    <source>
        <dbReference type="Proteomes" id="UP000621266"/>
    </source>
</evidence>
<reference evidence="1 2" key="1">
    <citation type="submission" date="2019-10" db="EMBL/GenBank/DDBJ databases">
        <title>Streptomyces tenebrisbrunneis sp.nov., an endogenous actinomycete isolated from of Lycium ruthenicum.</title>
        <authorList>
            <person name="Ma L."/>
        </authorList>
    </citation>
    <scope>NUCLEOTIDE SEQUENCE [LARGE SCALE GENOMIC DNA]</scope>
    <source>
        <strain evidence="1 2">TRM 66187</strain>
    </source>
</reference>
<dbReference type="EMBL" id="WHPN01000352">
    <property type="protein sequence ID" value="KAF4406727.1"/>
    <property type="molecule type" value="Genomic_DNA"/>
</dbReference>
<comment type="caution">
    <text evidence="1">The sequence shown here is derived from an EMBL/GenBank/DDBJ whole genome shotgun (WGS) entry which is preliminary data.</text>
</comment>
<gene>
    <name evidence="1" type="ORF">GCU69_23470</name>
</gene>
<protein>
    <submittedName>
        <fullName evidence="1">Uncharacterized protein</fullName>
    </submittedName>
</protein>
<accession>A0ABQ7FDQ7</accession>
<dbReference type="Proteomes" id="UP000621266">
    <property type="component" value="Unassembled WGS sequence"/>
</dbReference>
<sequence length="167" mass="17000">MPAALLACALLAGTAACGGDESGGGSAGTGDGGKKGDKAKFAANAGLAAGAAHQWIVKPFREGKFKKGADGRTGAMLKAGLAGGFTYNRLQAALKNARNDPDLKKAVEPIDQSVKDLKGLPQKLKDGDVNKSEVDTVQKVVDNVKEAGRKAGAEVKDNVPSLSELRG</sequence>